<organism evidence="2 3">
    <name type="scientific">Boletus reticuloceps</name>
    <dbReference type="NCBI Taxonomy" id="495285"/>
    <lineage>
        <taxon>Eukaryota</taxon>
        <taxon>Fungi</taxon>
        <taxon>Dikarya</taxon>
        <taxon>Basidiomycota</taxon>
        <taxon>Agaricomycotina</taxon>
        <taxon>Agaricomycetes</taxon>
        <taxon>Agaricomycetidae</taxon>
        <taxon>Boletales</taxon>
        <taxon>Boletineae</taxon>
        <taxon>Boletaceae</taxon>
        <taxon>Boletoideae</taxon>
        <taxon>Boletus</taxon>
    </lineage>
</organism>
<feature type="region of interest" description="Disordered" evidence="1">
    <location>
        <begin position="367"/>
        <end position="387"/>
    </location>
</feature>
<keyword evidence="3" id="KW-1185">Reference proteome</keyword>
<name>A0A8I2YL74_9AGAM</name>
<sequence length="427" mass="47698">MSFSQAERVLLAASKVEASFLHLRERLAHHIPAVKQPYSSMSTSACSWRVLTFISDRFILSVDMTAVMIWDTMTLASSSPAVATSPWAHFTLSNLLGHVDCYSALYIAIGRVHADHTSAVIYSVPLPSLEENEHQHGRLHRKAEFPLLDNEMLKHMDPHTGRVLLYMPPISIHIVHWNDGNRRSTISLQLDQLDQAWNGVTSLRFCGPYILCFRVRAVEAYPIPTNPPTTNPLPLLRHRFGPVCFRAVSLSHVRVSHCPSSGDVHTIYMLTNDVYQGMFHYCIRITTAPIPAMSVRVLARGSISPSEPLPLMPGTETRYTLEDIIRRMFVSTWSLGSAGLRGVWVDRQRGSIDRRVVAFTTHPRRLRSKAPGVDEDEDASDEPPTMDGKVVHVISSYDLQDDVTSCAVSEWTGRIALGSRIGAISLL</sequence>
<evidence type="ECO:0000256" key="1">
    <source>
        <dbReference type="SAM" id="MobiDB-lite"/>
    </source>
</evidence>
<dbReference type="OrthoDB" id="3211970at2759"/>
<protein>
    <submittedName>
        <fullName evidence="2">Uncharacterized protein</fullName>
    </submittedName>
</protein>
<proteinExistence type="predicted"/>
<comment type="caution">
    <text evidence="2">The sequence shown here is derived from an EMBL/GenBank/DDBJ whole genome shotgun (WGS) entry which is preliminary data.</text>
</comment>
<evidence type="ECO:0000313" key="2">
    <source>
        <dbReference type="EMBL" id="KAG6374754.1"/>
    </source>
</evidence>
<dbReference type="EMBL" id="JAGFBS010000017">
    <property type="protein sequence ID" value="KAG6374754.1"/>
    <property type="molecule type" value="Genomic_DNA"/>
</dbReference>
<dbReference type="Proteomes" id="UP000683000">
    <property type="component" value="Unassembled WGS sequence"/>
</dbReference>
<accession>A0A8I2YL74</accession>
<gene>
    <name evidence="2" type="ORF">JVT61DRAFT_4130</name>
</gene>
<dbReference type="AlphaFoldDB" id="A0A8I2YL74"/>
<evidence type="ECO:0000313" key="3">
    <source>
        <dbReference type="Proteomes" id="UP000683000"/>
    </source>
</evidence>
<reference evidence="2" key="1">
    <citation type="submission" date="2021-03" db="EMBL/GenBank/DDBJ databases">
        <title>Evolutionary innovations through gain and loss of genes in the ectomycorrhizal Boletales.</title>
        <authorList>
            <person name="Wu G."/>
            <person name="Miyauchi S."/>
            <person name="Morin E."/>
            <person name="Yang Z.-L."/>
            <person name="Xu J."/>
            <person name="Martin F.M."/>
        </authorList>
    </citation>
    <scope>NUCLEOTIDE SEQUENCE</scope>
    <source>
        <strain evidence="2">BR01</strain>
    </source>
</reference>